<comment type="caution">
    <text evidence="4">The sequence shown here is derived from an EMBL/GenBank/DDBJ whole genome shotgun (WGS) entry which is preliminary data.</text>
</comment>
<dbReference type="SMART" id="SM00450">
    <property type="entry name" value="RHOD"/>
    <property type="match status" value="2"/>
</dbReference>
<keyword evidence="1 4" id="KW-0808">Transferase</keyword>
<feature type="domain" description="Rhodanese" evidence="3">
    <location>
        <begin position="201"/>
        <end position="289"/>
    </location>
</feature>
<protein>
    <submittedName>
        <fullName evidence="4">Sulfurtransferase</fullName>
    </submittedName>
</protein>
<dbReference type="CDD" id="cd01448">
    <property type="entry name" value="TST_Repeat_1"/>
    <property type="match status" value="1"/>
</dbReference>
<dbReference type="Pfam" id="PF00581">
    <property type="entry name" value="Rhodanese"/>
    <property type="match status" value="2"/>
</dbReference>
<dbReference type="InterPro" id="IPR036873">
    <property type="entry name" value="Rhodanese-like_dom_sf"/>
</dbReference>
<sequence>MTHPLVTTDWLFEHLDDKKVRILDATVFMEETGDGLKVTPGADAYKEAHLPNAFFADLLQDFSDPDALHPLTALPHDAFVEQARALGIDDGTTVVIYDRGPVVGASYTASDWASRLWWQFRLSGHDDVYVLGGGLPKWEKEGKPLTNEIPLTTAGTFTGTYRPELYAKESDVKQAVTDSSIVLMNCLSGADFRGETNNYPRKGHIPGSVNVFFGDLATDTGALPGQEALEQQLTESGALEPDKKVITYCGGGVAATWNALVLHALGRENVAVYDGSINEWSADKENPMTTET</sequence>
<dbReference type="PANTHER" id="PTHR11364:SF27">
    <property type="entry name" value="SULFURTRANSFERASE"/>
    <property type="match status" value="1"/>
</dbReference>
<evidence type="ECO:0000259" key="3">
    <source>
        <dbReference type="PROSITE" id="PS50206"/>
    </source>
</evidence>
<dbReference type="GO" id="GO:0004792">
    <property type="term" value="F:thiosulfate-cyanide sulfurtransferase activity"/>
    <property type="evidence" value="ECO:0007669"/>
    <property type="project" value="TreeGrafter"/>
</dbReference>
<evidence type="ECO:0000313" key="4">
    <source>
        <dbReference type="EMBL" id="PRO65634.1"/>
    </source>
</evidence>
<dbReference type="PROSITE" id="PS50206">
    <property type="entry name" value="RHODANESE_3"/>
    <property type="match status" value="2"/>
</dbReference>
<organism evidence="4 5">
    <name type="scientific">Alkalicoccus urumqiensis</name>
    <name type="common">Bacillus urumqiensis</name>
    <dbReference type="NCBI Taxonomy" id="1548213"/>
    <lineage>
        <taxon>Bacteria</taxon>
        <taxon>Bacillati</taxon>
        <taxon>Bacillota</taxon>
        <taxon>Bacilli</taxon>
        <taxon>Bacillales</taxon>
        <taxon>Bacillaceae</taxon>
        <taxon>Alkalicoccus</taxon>
    </lineage>
</organism>
<gene>
    <name evidence="4" type="ORF">C6I21_08915</name>
</gene>
<dbReference type="Proteomes" id="UP000243650">
    <property type="component" value="Unassembled WGS sequence"/>
</dbReference>
<feature type="domain" description="Rhodanese" evidence="3">
    <location>
        <begin position="16"/>
        <end position="147"/>
    </location>
</feature>
<evidence type="ECO:0000256" key="1">
    <source>
        <dbReference type="ARBA" id="ARBA00022679"/>
    </source>
</evidence>
<dbReference type="CDD" id="cd01449">
    <property type="entry name" value="TST_Repeat_2"/>
    <property type="match status" value="1"/>
</dbReference>
<dbReference type="InterPro" id="IPR001763">
    <property type="entry name" value="Rhodanese-like_dom"/>
</dbReference>
<dbReference type="EMBL" id="PVNS01000007">
    <property type="protein sequence ID" value="PRO65634.1"/>
    <property type="molecule type" value="Genomic_DNA"/>
</dbReference>
<dbReference type="AlphaFoldDB" id="A0A2P6MH68"/>
<evidence type="ECO:0000256" key="2">
    <source>
        <dbReference type="ARBA" id="ARBA00022737"/>
    </source>
</evidence>
<proteinExistence type="predicted"/>
<dbReference type="Gene3D" id="3.40.250.10">
    <property type="entry name" value="Rhodanese-like domain"/>
    <property type="match status" value="2"/>
</dbReference>
<evidence type="ECO:0000313" key="5">
    <source>
        <dbReference type="Proteomes" id="UP000243650"/>
    </source>
</evidence>
<keyword evidence="5" id="KW-1185">Reference proteome</keyword>
<dbReference type="InterPro" id="IPR045078">
    <property type="entry name" value="TST/MPST-like"/>
</dbReference>
<keyword evidence="2" id="KW-0677">Repeat</keyword>
<reference evidence="4 5" key="1">
    <citation type="submission" date="2018-03" db="EMBL/GenBank/DDBJ databases">
        <title>Bacillus urumqiensis sp. nov., a moderately haloalkaliphilic bacterium isolated from a salt lake.</title>
        <authorList>
            <person name="Zhao B."/>
            <person name="Liao Z."/>
        </authorList>
    </citation>
    <scope>NUCLEOTIDE SEQUENCE [LARGE SCALE GENOMIC DNA]</scope>
    <source>
        <strain evidence="4 5">BZ-SZ-XJ18</strain>
    </source>
</reference>
<dbReference type="OrthoDB" id="9770030at2"/>
<dbReference type="PANTHER" id="PTHR11364">
    <property type="entry name" value="THIOSULFATE SULFERTANSFERASE"/>
    <property type="match status" value="1"/>
</dbReference>
<accession>A0A2P6MH68</accession>
<dbReference type="SUPFAM" id="SSF52821">
    <property type="entry name" value="Rhodanese/Cell cycle control phosphatase"/>
    <property type="match status" value="2"/>
</dbReference>
<dbReference type="RefSeq" id="WP_105959103.1">
    <property type="nucleotide sequence ID" value="NZ_PVNS01000007.1"/>
</dbReference>
<name>A0A2P6MH68_ALKUR</name>